<dbReference type="GO" id="GO:0051016">
    <property type="term" value="P:barbed-end actin filament capping"/>
    <property type="evidence" value="ECO:0007669"/>
    <property type="project" value="TreeGrafter"/>
</dbReference>
<feature type="compositionally biased region" description="Low complexity" evidence="1">
    <location>
        <begin position="343"/>
        <end position="373"/>
    </location>
</feature>
<dbReference type="GO" id="GO:0005737">
    <property type="term" value="C:cytoplasm"/>
    <property type="evidence" value="ECO:0007669"/>
    <property type="project" value="TreeGrafter"/>
</dbReference>
<dbReference type="GO" id="GO:0015629">
    <property type="term" value="C:actin cytoskeleton"/>
    <property type="evidence" value="ECO:0007669"/>
    <property type="project" value="TreeGrafter"/>
</dbReference>
<dbReference type="SUPFAM" id="SSF55753">
    <property type="entry name" value="Actin depolymerizing proteins"/>
    <property type="match status" value="2"/>
</dbReference>
<evidence type="ECO:0000313" key="2">
    <source>
        <dbReference type="EMBL" id="EFI94448.1"/>
    </source>
</evidence>
<dbReference type="PANTHER" id="PTHR11977">
    <property type="entry name" value="VILLIN"/>
    <property type="match status" value="1"/>
</dbReference>
<dbReference type="InterPro" id="IPR007122">
    <property type="entry name" value="Villin/Gelsolin"/>
</dbReference>
<dbReference type="PANTHER" id="PTHR11977:SF133">
    <property type="entry name" value="DUF4045 DOMAIN-CONTAINING PROTEIN"/>
    <property type="match status" value="1"/>
</dbReference>
<feature type="compositionally biased region" description="Polar residues" evidence="1">
    <location>
        <begin position="215"/>
        <end position="250"/>
    </location>
</feature>
<feature type="compositionally biased region" description="Polar residues" evidence="1">
    <location>
        <begin position="257"/>
        <end position="270"/>
    </location>
</feature>
<evidence type="ECO:0008006" key="4">
    <source>
        <dbReference type="Google" id="ProtNLM"/>
    </source>
</evidence>
<name>D8QC06_SCHCM</name>
<dbReference type="GO" id="GO:0005546">
    <property type="term" value="F:phosphatidylinositol-4,5-bisphosphate binding"/>
    <property type="evidence" value="ECO:0007669"/>
    <property type="project" value="TreeGrafter"/>
</dbReference>
<dbReference type="SMART" id="SM00262">
    <property type="entry name" value="GEL"/>
    <property type="match status" value="1"/>
</dbReference>
<feature type="compositionally biased region" description="Low complexity" evidence="1">
    <location>
        <begin position="696"/>
        <end position="713"/>
    </location>
</feature>
<feature type="compositionally biased region" description="Basic and acidic residues" evidence="1">
    <location>
        <begin position="741"/>
        <end position="756"/>
    </location>
</feature>
<feature type="compositionally biased region" description="Polar residues" evidence="1">
    <location>
        <begin position="775"/>
        <end position="791"/>
    </location>
</feature>
<dbReference type="AlphaFoldDB" id="D8QC06"/>
<feature type="compositionally biased region" description="Basic and acidic residues" evidence="1">
    <location>
        <begin position="171"/>
        <end position="186"/>
    </location>
</feature>
<gene>
    <name evidence="2" type="ORF">SCHCODRAFT_16831</name>
</gene>
<dbReference type="HOGENOM" id="CLU_003265_0_0_1"/>
<evidence type="ECO:0000256" key="1">
    <source>
        <dbReference type="SAM" id="MobiDB-lite"/>
    </source>
</evidence>
<dbReference type="VEuPathDB" id="FungiDB:SCHCODRAFT_02634377"/>
<sequence length="1245" mass="134439">MEPSTPSSKFRSFDIPKPEETGLAEWTSRIKALQRQVDADEEAEQKRLEAEIQASRIARMRRSHGVGSRNNSLDLCESLASCASARLISWIAQHKEFAGALKDDRSPTSSKPPDATDRVKTQEDALRRLTGASASTPRPSTNRPEPMSLAAFMGGSKAAGPPLKKHAPQQDAHDPTQFEQRTRVDAPHPIFGKGGVAMPGMVTRPKSAQKEARTTSKVPFSQPTESPRSRTMSQKVSDASEARSISPQKTGTRERTMSTPTGSVRKSVSFDTKPHTKRPPSRPTTPSRDRAVSPPGILVNSGRATPDPGPRPSSRSSNAPRSITTSRESVASSRSPPPPISPPLSTTSFTSRQSFSSSTSSSSPRGSNVSIPSLARPIRPEPRTSQGPVIPPSSSPSPAFLKAPAPKDPTPSISRLQGRGFVQNMVKKTLQQDAADQDRPRPTPTKKSSVLDRWHPENAGSSSPSPPIITPKPVGVRKSWTAEPASGARSSTSPDPNGLKGRVSLPGLAAAASAPARQDSLVKKMPPEGAPGLGSKTTVAVIRPPSRAAEKVPEVDEMGFIGGQQAGKPLIHTPQSLQQATQQREARPISPAVPPPATTAPPPSQPEQATTSPQPSPGANGRPKITDRWTGQGVIGVKAPASTPSSKYGGLSTPENRPSSGMVGKRALPGLTAEIPKSMDIPETTSPKPQSPEPRSPVTFPTSSTSPEPSRSPAPGQHRHTRIPSTGNRATVMDLAQVFNEQKERKQEEAPKEEPKQPSPPSLVVEPPKVDSPLASPTSPKQDVSPESTSPRMRHAHAGVAEKRRSQYEAARQSSVMTLPPLKEEATPAPTPVGTMKSPSGSAGQKNDFDMKAFSAQADTQTKALQEPDLLHVNINDGPLPKINAQTLLQRPPRLDRQEKQTISVEVLQISGNNATAVPDASANIFYDNEVLAIIHRHKSKKSGLVDTTVWGWKGAKSELGEREEQKLQELAKRYHTEIIWVDQFAEPSALVEVLGGQLSTRQGSRTLWSSENTAMHVVRSYEGVVYIDELDFNVKNLCSGFSYCFSILNTQYVWHGRGSTAQEREAALQYAKILSGGAEDAITRLTEGEDDQDEMFWAMLGDEAWASADYWQWRKEATNIDPRVWLVEDGASKSSVFVVDCIWEYFVVVGHEARGKRKEIRQAVTVAMDLATLVASERPFHPTVHVLVLPSQLPLDLKLTFRGLDDTVLNGDSVPDHMNLLSSQNALTHDTSMLPLGVDAQVVN</sequence>
<organism evidence="3">
    <name type="scientific">Schizophyllum commune (strain H4-8 / FGSC 9210)</name>
    <name type="common">Split gill fungus</name>
    <dbReference type="NCBI Taxonomy" id="578458"/>
    <lineage>
        <taxon>Eukaryota</taxon>
        <taxon>Fungi</taxon>
        <taxon>Dikarya</taxon>
        <taxon>Basidiomycota</taxon>
        <taxon>Agaricomycotina</taxon>
        <taxon>Agaricomycetes</taxon>
        <taxon>Agaricomycetidae</taxon>
        <taxon>Agaricales</taxon>
        <taxon>Schizophyllaceae</taxon>
        <taxon>Schizophyllum</taxon>
    </lineage>
</organism>
<feature type="compositionally biased region" description="Polar residues" evidence="1">
    <location>
        <begin position="573"/>
        <end position="583"/>
    </location>
</feature>
<dbReference type="eggNOG" id="ENOG502S1NR">
    <property type="taxonomic scope" value="Eukaryota"/>
</dbReference>
<feature type="compositionally biased region" description="Low complexity" evidence="1">
    <location>
        <begin position="312"/>
        <end position="334"/>
    </location>
</feature>
<dbReference type="GO" id="GO:0051014">
    <property type="term" value="P:actin filament severing"/>
    <property type="evidence" value="ECO:0007669"/>
    <property type="project" value="TreeGrafter"/>
</dbReference>
<dbReference type="InterPro" id="IPR029006">
    <property type="entry name" value="ADF-H/Gelsolin-like_dom_sf"/>
</dbReference>
<feature type="compositionally biased region" description="Pro residues" evidence="1">
    <location>
        <begin position="591"/>
        <end position="605"/>
    </location>
</feature>
<dbReference type="OMA" id="AFFEIYV"/>
<protein>
    <recommendedName>
        <fullName evidence="4">Gelsolin-like domain-containing protein</fullName>
    </recommendedName>
</protein>
<feature type="compositionally biased region" description="Low complexity" evidence="1">
    <location>
        <begin position="504"/>
        <end position="516"/>
    </location>
</feature>
<accession>D8QC06</accession>
<evidence type="ECO:0000313" key="3">
    <source>
        <dbReference type="Proteomes" id="UP000007431"/>
    </source>
</evidence>
<keyword evidence="3" id="KW-1185">Reference proteome</keyword>
<reference evidence="2 3" key="1">
    <citation type="journal article" date="2010" name="Nat. Biotechnol.">
        <title>Genome sequence of the model mushroom Schizophyllum commune.</title>
        <authorList>
            <person name="Ohm R.A."/>
            <person name="de Jong J.F."/>
            <person name="Lugones L.G."/>
            <person name="Aerts A."/>
            <person name="Kothe E."/>
            <person name="Stajich J.E."/>
            <person name="de Vries R.P."/>
            <person name="Record E."/>
            <person name="Levasseur A."/>
            <person name="Baker S.E."/>
            <person name="Bartholomew K.A."/>
            <person name="Coutinho P.M."/>
            <person name="Erdmann S."/>
            <person name="Fowler T.J."/>
            <person name="Gathman A.C."/>
            <person name="Lombard V."/>
            <person name="Henrissat B."/>
            <person name="Knabe N."/>
            <person name="Kuees U."/>
            <person name="Lilly W.W."/>
            <person name="Lindquist E."/>
            <person name="Lucas S."/>
            <person name="Magnuson J.K."/>
            <person name="Piumi F."/>
            <person name="Raudaskoski M."/>
            <person name="Salamov A."/>
            <person name="Schmutz J."/>
            <person name="Schwarze F.W.M.R."/>
            <person name="vanKuyk P.A."/>
            <person name="Horton J.S."/>
            <person name="Grigoriev I.V."/>
            <person name="Woesten H.A.B."/>
        </authorList>
    </citation>
    <scope>NUCLEOTIDE SEQUENCE [LARGE SCALE GENOMIC DNA]</scope>
    <source>
        <strain evidence="3">H4-8 / FGSC 9210</strain>
    </source>
</reference>
<dbReference type="EMBL" id="GL377309">
    <property type="protein sequence ID" value="EFI94448.1"/>
    <property type="molecule type" value="Genomic_DNA"/>
</dbReference>
<feature type="region of interest" description="Disordered" evidence="1">
    <location>
        <begin position="98"/>
        <end position="844"/>
    </location>
</feature>
<feature type="compositionally biased region" description="Basic and acidic residues" evidence="1">
    <location>
        <begin position="114"/>
        <end position="127"/>
    </location>
</feature>
<dbReference type="GO" id="GO:0051015">
    <property type="term" value="F:actin filament binding"/>
    <property type="evidence" value="ECO:0007669"/>
    <property type="project" value="InterPro"/>
</dbReference>
<proteinExistence type="predicted"/>
<dbReference type="InParanoid" id="D8QC06"/>
<dbReference type="Proteomes" id="UP000007431">
    <property type="component" value="Unassembled WGS sequence"/>
</dbReference>
<dbReference type="STRING" id="578458.D8QC06"/>
<dbReference type="Gene3D" id="3.40.20.10">
    <property type="entry name" value="Severin"/>
    <property type="match status" value="2"/>
</dbReference>
<feature type="compositionally biased region" description="Polar residues" evidence="1">
    <location>
        <begin position="132"/>
        <end position="143"/>
    </location>
</feature>
<dbReference type="GO" id="GO:0008154">
    <property type="term" value="P:actin polymerization or depolymerization"/>
    <property type="evidence" value="ECO:0007669"/>
    <property type="project" value="TreeGrafter"/>
</dbReference>